<dbReference type="Proteomes" id="UP001521150">
    <property type="component" value="Unassembled WGS sequence"/>
</dbReference>
<dbReference type="InterPro" id="IPR007372">
    <property type="entry name" value="Lipid/polyisoprenoid-bd_YceI"/>
</dbReference>
<evidence type="ECO:0000259" key="2">
    <source>
        <dbReference type="SMART" id="SM00867"/>
    </source>
</evidence>
<dbReference type="Gene3D" id="2.40.128.110">
    <property type="entry name" value="Lipid/polyisoprenoid-binding, YceI-like"/>
    <property type="match status" value="1"/>
</dbReference>
<gene>
    <name evidence="3" type="ORF">LWC34_09020</name>
</gene>
<protein>
    <submittedName>
        <fullName evidence="3">YceI family protein</fullName>
    </submittedName>
</protein>
<dbReference type="PANTHER" id="PTHR34406">
    <property type="entry name" value="PROTEIN YCEI"/>
    <property type="match status" value="1"/>
</dbReference>
<dbReference type="RefSeq" id="WP_250109437.1">
    <property type="nucleotide sequence ID" value="NZ_JAJVCN010000001.1"/>
</dbReference>
<dbReference type="SUPFAM" id="SSF101874">
    <property type="entry name" value="YceI-like"/>
    <property type="match status" value="1"/>
</dbReference>
<dbReference type="Pfam" id="PF04264">
    <property type="entry name" value="YceI"/>
    <property type="match status" value="1"/>
</dbReference>
<keyword evidence="4" id="KW-1185">Reference proteome</keyword>
<dbReference type="InterPro" id="IPR036761">
    <property type="entry name" value="TTHA0802/YceI-like_sf"/>
</dbReference>
<evidence type="ECO:0000313" key="3">
    <source>
        <dbReference type="EMBL" id="MCE7002969.1"/>
    </source>
</evidence>
<sequence>MIRGIATKVHIAIDYWSMRERAARRQARHMTQRGSTLPSPVVGDYRIDRAQSKIEFTTRHMFGLGKVRGSFELRDGYIYVADRIEESAARATIAADSIDTGNSVRDATVRRQYLDAANHPDIGFASTRVENTDKGWVLHGQLTVCGQTRPVDLPITTVDNGLRVTAICVVDRYAFGITKMKGMTGRRLMFTLDIVANLST</sequence>
<dbReference type="EMBL" id="JAJVCN010000001">
    <property type="protein sequence ID" value="MCE7002969.1"/>
    <property type="molecule type" value="Genomic_DNA"/>
</dbReference>
<name>A0ABS8Z4Y7_9PSEU</name>
<evidence type="ECO:0000256" key="1">
    <source>
        <dbReference type="ARBA" id="ARBA00008812"/>
    </source>
</evidence>
<organism evidence="3 4">
    <name type="scientific">Kibdelosporangium philippinense</name>
    <dbReference type="NCBI Taxonomy" id="211113"/>
    <lineage>
        <taxon>Bacteria</taxon>
        <taxon>Bacillati</taxon>
        <taxon>Actinomycetota</taxon>
        <taxon>Actinomycetes</taxon>
        <taxon>Pseudonocardiales</taxon>
        <taxon>Pseudonocardiaceae</taxon>
        <taxon>Kibdelosporangium</taxon>
    </lineage>
</organism>
<dbReference type="SMART" id="SM00867">
    <property type="entry name" value="YceI"/>
    <property type="match status" value="1"/>
</dbReference>
<evidence type="ECO:0000313" key="4">
    <source>
        <dbReference type="Proteomes" id="UP001521150"/>
    </source>
</evidence>
<proteinExistence type="inferred from homology"/>
<comment type="caution">
    <text evidence="3">The sequence shown here is derived from an EMBL/GenBank/DDBJ whole genome shotgun (WGS) entry which is preliminary data.</text>
</comment>
<comment type="similarity">
    <text evidence="1">Belongs to the UPF0312 family.</text>
</comment>
<dbReference type="PANTHER" id="PTHR34406:SF1">
    <property type="entry name" value="PROTEIN YCEI"/>
    <property type="match status" value="1"/>
</dbReference>
<reference evidence="3 4" key="1">
    <citation type="submission" date="2021-12" db="EMBL/GenBank/DDBJ databases">
        <title>Genome sequence of Kibdelosporangium philippinense ATCC 49844.</title>
        <authorList>
            <person name="Fedorov E.A."/>
            <person name="Omeragic M."/>
            <person name="Shalygina K.F."/>
            <person name="Maclea K.S."/>
        </authorList>
    </citation>
    <scope>NUCLEOTIDE SEQUENCE [LARGE SCALE GENOMIC DNA]</scope>
    <source>
        <strain evidence="3 4">ATCC 49844</strain>
    </source>
</reference>
<feature type="domain" description="Lipid/polyisoprenoid-binding YceI-like" evidence="2">
    <location>
        <begin position="44"/>
        <end position="197"/>
    </location>
</feature>
<accession>A0ABS8Z4Y7</accession>